<dbReference type="PANTHER" id="PTHR43593:SF1">
    <property type="entry name" value="INOSITOL 2-DEHYDROGENASE"/>
    <property type="match status" value="1"/>
</dbReference>
<dbReference type="InterPro" id="IPR013666">
    <property type="entry name" value="PH_pln"/>
</dbReference>
<dbReference type="Proteomes" id="UP000824890">
    <property type="component" value="Unassembled WGS sequence"/>
</dbReference>
<dbReference type="Pfam" id="PF05703">
    <property type="entry name" value="Auxin_canalis"/>
    <property type="match status" value="2"/>
</dbReference>
<gene>
    <name evidence="5" type="ORF">HID58_012251</name>
</gene>
<dbReference type="EMBL" id="JAGKQM010000003">
    <property type="protein sequence ID" value="KAH0935134.1"/>
    <property type="molecule type" value="Genomic_DNA"/>
</dbReference>
<dbReference type="PANTHER" id="PTHR43593">
    <property type="match status" value="1"/>
</dbReference>
<dbReference type="InterPro" id="IPR004104">
    <property type="entry name" value="Gfo/Idh/MocA-like_OxRdtase_C"/>
</dbReference>
<feature type="domain" description="Pleckstrin-like plant" evidence="4">
    <location>
        <begin position="288"/>
        <end position="392"/>
    </location>
</feature>
<dbReference type="Gene3D" id="3.40.50.720">
    <property type="entry name" value="NAD(P)-binding Rossmann-like Domain"/>
    <property type="match status" value="1"/>
</dbReference>
<evidence type="ECO:0000259" key="1">
    <source>
        <dbReference type="Pfam" id="PF01408"/>
    </source>
</evidence>
<comment type="caution">
    <text evidence="5">The sequence shown here is derived from an EMBL/GenBank/DDBJ whole genome shotgun (WGS) entry which is preliminary data.</text>
</comment>
<dbReference type="Pfam" id="PF08458">
    <property type="entry name" value="PH_2"/>
    <property type="match status" value="1"/>
</dbReference>
<evidence type="ECO:0008006" key="7">
    <source>
        <dbReference type="Google" id="ProtNLM"/>
    </source>
</evidence>
<feature type="domain" description="Gfo/Idh/MocA-like oxidoreductase C-terminal" evidence="2">
    <location>
        <begin position="564"/>
        <end position="776"/>
    </location>
</feature>
<name>A0ABQ8E0J0_BRANA</name>
<dbReference type="SUPFAM" id="SSF55347">
    <property type="entry name" value="Glyceraldehyde-3-phosphate dehydrogenase-like, C-terminal domain"/>
    <property type="match status" value="1"/>
</dbReference>
<protein>
    <recommendedName>
        <fullName evidence="7">PH domain-containing protein</fullName>
    </recommendedName>
</protein>
<dbReference type="InterPro" id="IPR008546">
    <property type="entry name" value="VAN3-bd-like_auxin_canal"/>
</dbReference>
<reference evidence="5 6" key="1">
    <citation type="submission" date="2021-05" db="EMBL/GenBank/DDBJ databases">
        <title>Genome Assembly of Synthetic Allotetraploid Brassica napus Reveals Homoeologous Exchanges between Subgenomes.</title>
        <authorList>
            <person name="Davis J.T."/>
        </authorList>
    </citation>
    <scope>NUCLEOTIDE SEQUENCE [LARGE SCALE GENOMIC DNA]</scope>
    <source>
        <strain evidence="6">cv. Da-Ae</strain>
        <tissue evidence="5">Seedling</tissue>
    </source>
</reference>
<evidence type="ECO:0000259" key="2">
    <source>
        <dbReference type="Pfam" id="PF02894"/>
    </source>
</evidence>
<dbReference type="Pfam" id="PF01408">
    <property type="entry name" value="GFO_IDH_MocA"/>
    <property type="match status" value="1"/>
</dbReference>
<accession>A0ABQ8E0J0</accession>
<dbReference type="SUPFAM" id="SSF51735">
    <property type="entry name" value="NAD(P)-binding Rossmann-fold domains"/>
    <property type="match status" value="1"/>
</dbReference>
<feature type="domain" description="VAN3-binding protein-like auxin canalisation" evidence="3">
    <location>
        <begin position="139"/>
        <end position="263"/>
    </location>
</feature>
<dbReference type="Pfam" id="PF02894">
    <property type="entry name" value="GFO_IDH_MocA_C"/>
    <property type="match status" value="1"/>
</dbReference>
<evidence type="ECO:0000259" key="4">
    <source>
        <dbReference type="Pfam" id="PF08458"/>
    </source>
</evidence>
<keyword evidence="6" id="KW-1185">Reference proteome</keyword>
<proteinExistence type="predicted"/>
<evidence type="ECO:0000313" key="5">
    <source>
        <dbReference type="EMBL" id="KAH0935134.1"/>
    </source>
</evidence>
<feature type="domain" description="Gfo/Idh/MocA-like oxidoreductase N-terminal" evidence="1">
    <location>
        <begin position="424"/>
        <end position="549"/>
    </location>
</feature>
<feature type="domain" description="VAN3-binding protein-like auxin canalisation" evidence="3">
    <location>
        <begin position="41"/>
        <end position="109"/>
    </location>
</feature>
<evidence type="ECO:0000259" key="3">
    <source>
        <dbReference type="Pfam" id="PF05703"/>
    </source>
</evidence>
<dbReference type="InterPro" id="IPR036291">
    <property type="entry name" value="NAD(P)-bd_dom_sf"/>
</dbReference>
<sequence>MESGGFYPDWKDTSSSLFGSENLEEDRVLRAEELFSSIPQPQTPKEPMEFLSRSWSLSTSEIAKALALKHRQQQQQQQEQFCVAQNTHPVLFPDAAASDPLVAGKIMNSFGTRKGGTLSKWFHHHKEHNSSSSSNTINYLKKKDKVRVENAHVHSAVSIAALAAGVASVTSASNSKGSSSKMALALASATELLASHCVEMAERAGADRARVASTVQSSVDIHSPGDLMTLTAAAATALRGEAALKARQPKEARKNASIAPFERSFSDSHWPSNIQFRLEEPNLPLEGELMQCSRHGAQRSKRVSVYCNKKSQVMIKLKSKHVGGAFSKKIKTVVYGVCDEKSAWPYKKERENNSEEVYFGMKTGQGLLEFKCKNKIHKQRWVDGVQCLLRQVNCFEAAKCSLGSLSLTKRELGSSAMANSTITKYGIVGIGMMGREHLINLHHLRHQNLAVVSIADPHPPSQLLAIELARSFNWNLKVFSGHEELLESETCDVIVVSSPNMTHHRILMDIIAYPKPHHILVEKPLCTTVADCKEVLEAAKKRLDMVVQVGLEYRYMPPVAKLIEKVNGGEFGDVKMVAIREHRFPFLVKVNNWNRFNVNTGGTLVEKCCHFFDLMRLFASADPVCVMASGGVDVNHKDEVYDGKVPDIIDNAYVVIEFDNGCRGMLDLCMFAEGSRNEQEISVTGDIGKGEALVPEGLVRFGTRAGGREHVQTIKAEDERIKYEGLHHGSSYLEHLMFLSAIRGEGLAAVDLEDGLMAVAMGVAAQLSIQERRYVSMDEIYIHDTYTNELIVIFNGHKDDKQMRLMAMIW</sequence>
<dbReference type="InterPro" id="IPR000683">
    <property type="entry name" value="Gfo/Idh/MocA-like_OxRdtase_N"/>
</dbReference>
<dbReference type="Gene3D" id="3.30.360.10">
    <property type="entry name" value="Dihydrodipicolinate Reductase, domain 2"/>
    <property type="match status" value="1"/>
</dbReference>
<organism evidence="5 6">
    <name type="scientific">Brassica napus</name>
    <name type="common">Rape</name>
    <dbReference type="NCBI Taxonomy" id="3708"/>
    <lineage>
        <taxon>Eukaryota</taxon>
        <taxon>Viridiplantae</taxon>
        <taxon>Streptophyta</taxon>
        <taxon>Embryophyta</taxon>
        <taxon>Tracheophyta</taxon>
        <taxon>Spermatophyta</taxon>
        <taxon>Magnoliopsida</taxon>
        <taxon>eudicotyledons</taxon>
        <taxon>Gunneridae</taxon>
        <taxon>Pentapetalae</taxon>
        <taxon>rosids</taxon>
        <taxon>malvids</taxon>
        <taxon>Brassicales</taxon>
        <taxon>Brassicaceae</taxon>
        <taxon>Brassiceae</taxon>
        <taxon>Brassica</taxon>
    </lineage>
</organism>
<dbReference type="InterPro" id="IPR050424">
    <property type="entry name" value="Gfo-Idh-MocA_inositol_DH"/>
</dbReference>
<evidence type="ECO:0000313" key="6">
    <source>
        <dbReference type="Proteomes" id="UP000824890"/>
    </source>
</evidence>